<feature type="transmembrane region" description="Helical" evidence="6">
    <location>
        <begin position="242"/>
        <end position="262"/>
    </location>
</feature>
<feature type="domain" description="EamA" evidence="7">
    <location>
        <begin position="148"/>
        <end position="285"/>
    </location>
</feature>
<comment type="caution">
    <text evidence="8">The sequence shown here is derived from an EMBL/GenBank/DDBJ whole genome shotgun (WGS) entry which is preliminary data.</text>
</comment>
<evidence type="ECO:0000313" key="9">
    <source>
        <dbReference type="Proteomes" id="UP001163823"/>
    </source>
</evidence>
<keyword evidence="5 6" id="KW-0472">Membrane</keyword>
<dbReference type="GO" id="GO:0022857">
    <property type="term" value="F:transmembrane transporter activity"/>
    <property type="evidence" value="ECO:0007669"/>
    <property type="project" value="InterPro"/>
</dbReference>
<feature type="transmembrane region" description="Helical" evidence="6">
    <location>
        <begin position="42"/>
        <end position="62"/>
    </location>
</feature>
<keyword evidence="3 6" id="KW-0812">Transmembrane</keyword>
<dbReference type="AlphaFoldDB" id="A0AAD7PXA4"/>
<evidence type="ECO:0000256" key="4">
    <source>
        <dbReference type="ARBA" id="ARBA00022989"/>
    </source>
</evidence>
<feature type="transmembrane region" description="Helical" evidence="6">
    <location>
        <begin position="145"/>
        <end position="165"/>
    </location>
</feature>
<evidence type="ECO:0000259" key="7">
    <source>
        <dbReference type="Pfam" id="PF00892"/>
    </source>
</evidence>
<keyword evidence="9" id="KW-1185">Reference proteome</keyword>
<dbReference type="InterPro" id="IPR030184">
    <property type="entry name" value="WAT1-related"/>
</dbReference>
<gene>
    <name evidence="8" type="ORF">O6P43_008999</name>
</gene>
<sequence>MRMGSVNDGVLPFTAMVMVEIGEVAMVTLGKAALKSGISNSVFVLYYNLLGIFILFIFFIFQGHSSPILASAMGNLIPGFTFLLAVTFRMENLLSGKSSQAKVIGTIVSILGAFRVTLYKGPPIIKVSSPYNSSIELPLSQKSNWVLGGLFFKITCLSAATWSIFQAATLKEYPENMTLVFFSCLFGTIQCAIFPLISERNLNAWTLNCGIQVTATIYSAIFASMFRSSIIAYCLHKKGPVYVALFKPLGTAIAVIMTMMFLGEIPHLGSLIGTTVIAIGFYTVMWGKAEEQKDIASENICSLESYTKNTPLIQNN</sequence>
<evidence type="ECO:0000313" key="8">
    <source>
        <dbReference type="EMBL" id="KAJ7970879.1"/>
    </source>
</evidence>
<dbReference type="InterPro" id="IPR037185">
    <property type="entry name" value="EmrE-like"/>
</dbReference>
<comment type="subcellular location">
    <subcellularLocation>
        <location evidence="1 6">Membrane</location>
        <topology evidence="1 6">Multi-pass membrane protein</topology>
    </subcellularLocation>
</comment>
<comment type="similarity">
    <text evidence="2 6">Belongs to the drug/metabolite transporter (DMT) superfamily. Plant drug/metabolite exporter (P-DME) (TC 2.A.7.4) family.</text>
</comment>
<accession>A0AAD7PXA4</accession>
<feature type="transmembrane region" description="Helical" evidence="6">
    <location>
        <begin position="68"/>
        <end position="88"/>
    </location>
</feature>
<dbReference type="KEGG" id="qsa:O6P43_008999"/>
<feature type="transmembrane region" description="Helical" evidence="6">
    <location>
        <begin position="268"/>
        <end position="287"/>
    </location>
</feature>
<dbReference type="PANTHER" id="PTHR31218">
    <property type="entry name" value="WAT1-RELATED PROTEIN"/>
    <property type="match status" value="1"/>
</dbReference>
<feature type="transmembrane region" description="Helical" evidence="6">
    <location>
        <begin position="177"/>
        <end position="197"/>
    </location>
</feature>
<evidence type="ECO:0000256" key="6">
    <source>
        <dbReference type="RuleBase" id="RU363077"/>
    </source>
</evidence>
<evidence type="ECO:0000256" key="3">
    <source>
        <dbReference type="ARBA" id="ARBA00022692"/>
    </source>
</evidence>
<dbReference type="Pfam" id="PF00892">
    <property type="entry name" value="EamA"/>
    <property type="match status" value="1"/>
</dbReference>
<organism evidence="8 9">
    <name type="scientific">Quillaja saponaria</name>
    <name type="common">Soap bark tree</name>
    <dbReference type="NCBI Taxonomy" id="32244"/>
    <lineage>
        <taxon>Eukaryota</taxon>
        <taxon>Viridiplantae</taxon>
        <taxon>Streptophyta</taxon>
        <taxon>Embryophyta</taxon>
        <taxon>Tracheophyta</taxon>
        <taxon>Spermatophyta</taxon>
        <taxon>Magnoliopsida</taxon>
        <taxon>eudicotyledons</taxon>
        <taxon>Gunneridae</taxon>
        <taxon>Pentapetalae</taxon>
        <taxon>rosids</taxon>
        <taxon>fabids</taxon>
        <taxon>Fabales</taxon>
        <taxon>Quillajaceae</taxon>
        <taxon>Quillaja</taxon>
    </lineage>
</organism>
<dbReference type="GO" id="GO:0016020">
    <property type="term" value="C:membrane"/>
    <property type="evidence" value="ECO:0007669"/>
    <property type="project" value="UniProtKB-SubCell"/>
</dbReference>
<dbReference type="EMBL" id="JARAOO010000004">
    <property type="protein sequence ID" value="KAJ7970879.1"/>
    <property type="molecule type" value="Genomic_DNA"/>
</dbReference>
<dbReference type="InterPro" id="IPR000620">
    <property type="entry name" value="EamA_dom"/>
</dbReference>
<protein>
    <recommendedName>
        <fullName evidence="6">WAT1-related protein</fullName>
    </recommendedName>
</protein>
<feature type="transmembrane region" description="Helical" evidence="6">
    <location>
        <begin position="12"/>
        <end position="30"/>
    </location>
</feature>
<dbReference type="SUPFAM" id="SSF103481">
    <property type="entry name" value="Multidrug resistance efflux transporter EmrE"/>
    <property type="match status" value="1"/>
</dbReference>
<dbReference type="Proteomes" id="UP001163823">
    <property type="component" value="Chromosome 4"/>
</dbReference>
<feature type="transmembrane region" description="Helical" evidence="6">
    <location>
        <begin position="100"/>
        <end position="118"/>
    </location>
</feature>
<name>A0AAD7PXA4_QUISA</name>
<proteinExistence type="inferred from homology"/>
<keyword evidence="4 6" id="KW-1133">Transmembrane helix</keyword>
<reference evidence="8" key="1">
    <citation type="journal article" date="2023" name="Science">
        <title>Elucidation of the pathway for biosynthesis of saponin adjuvants from the soapbark tree.</title>
        <authorList>
            <person name="Reed J."/>
            <person name="Orme A."/>
            <person name="El-Demerdash A."/>
            <person name="Owen C."/>
            <person name="Martin L.B.B."/>
            <person name="Misra R.C."/>
            <person name="Kikuchi S."/>
            <person name="Rejzek M."/>
            <person name="Martin A.C."/>
            <person name="Harkess A."/>
            <person name="Leebens-Mack J."/>
            <person name="Louveau T."/>
            <person name="Stephenson M.J."/>
            <person name="Osbourn A."/>
        </authorList>
    </citation>
    <scope>NUCLEOTIDE SEQUENCE</scope>
    <source>
        <strain evidence="8">S10</strain>
    </source>
</reference>
<evidence type="ECO:0000256" key="2">
    <source>
        <dbReference type="ARBA" id="ARBA00007635"/>
    </source>
</evidence>
<evidence type="ECO:0000256" key="1">
    <source>
        <dbReference type="ARBA" id="ARBA00004141"/>
    </source>
</evidence>
<evidence type="ECO:0000256" key="5">
    <source>
        <dbReference type="ARBA" id="ARBA00023136"/>
    </source>
</evidence>